<evidence type="ECO:0000313" key="2">
    <source>
        <dbReference type="EMBL" id="VVA93745.1"/>
    </source>
</evidence>
<sequence>MELNILLYLTVSTEYVMSLPNMELNISTKSSVVNATPDSLVVHEIEAQVSTSSDKDEPSNIPTVHNQETLPSPDNTTLNEGESNVEGMENNRFALLELSDASERDLVQDVERSRGGRPLKATQKFQDMQWTIVGGRGNRGRGGRGGRGLSN</sequence>
<reference evidence="2" key="1">
    <citation type="submission" date="2019-07" db="EMBL/GenBank/DDBJ databases">
        <authorList>
            <person name="Dittberner H."/>
        </authorList>
    </citation>
    <scope>NUCLEOTIDE SEQUENCE [LARGE SCALE GENOMIC DNA]</scope>
</reference>
<dbReference type="EMBL" id="CABITT030000002">
    <property type="protein sequence ID" value="VVA93745.1"/>
    <property type="molecule type" value="Genomic_DNA"/>
</dbReference>
<evidence type="ECO:0000313" key="3">
    <source>
        <dbReference type="Proteomes" id="UP000489600"/>
    </source>
</evidence>
<proteinExistence type="predicted"/>
<feature type="compositionally biased region" description="Polar residues" evidence="1">
    <location>
        <begin position="60"/>
        <end position="82"/>
    </location>
</feature>
<evidence type="ECO:0000256" key="1">
    <source>
        <dbReference type="SAM" id="MobiDB-lite"/>
    </source>
</evidence>
<name>A0A565AZ02_9BRAS</name>
<accession>A0A565AZ02</accession>
<protein>
    <submittedName>
        <fullName evidence="2">Uncharacterized protein</fullName>
    </submittedName>
</protein>
<gene>
    <name evidence="2" type="ORF">ANE_LOCUS4190</name>
</gene>
<keyword evidence="3" id="KW-1185">Reference proteome</keyword>
<dbReference type="AlphaFoldDB" id="A0A565AZ02"/>
<dbReference type="Proteomes" id="UP000489600">
    <property type="component" value="Unassembled WGS sequence"/>
</dbReference>
<comment type="caution">
    <text evidence="2">The sequence shown here is derived from an EMBL/GenBank/DDBJ whole genome shotgun (WGS) entry which is preliminary data.</text>
</comment>
<organism evidence="2 3">
    <name type="scientific">Arabis nemorensis</name>
    <dbReference type="NCBI Taxonomy" id="586526"/>
    <lineage>
        <taxon>Eukaryota</taxon>
        <taxon>Viridiplantae</taxon>
        <taxon>Streptophyta</taxon>
        <taxon>Embryophyta</taxon>
        <taxon>Tracheophyta</taxon>
        <taxon>Spermatophyta</taxon>
        <taxon>Magnoliopsida</taxon>
        <taxon>eudicotyledons</taxon>
        <taxon>Gunneridae</taxon>
        <taxon>Pentapetalae</taxon>
        <taxon>rosids</taxon>
        <taxon>malvids</taxon>
        <taxon>Brassicales</taxon>
        <taxon>Brassicaceae</taxon>
        <taxon>Arabideae</taxon>
        <taxon>Arabis</taxon>
    </lineage>
</organism>
<feature type="region of interest" description="Disordered" evidence="1">
    <location>
        <begin position="49"/>
        <end position="83"/>
    </location>
</feature>